<name>A0A1I1N8W0_9ACTN</name>
<dbReference type="InterPro" id="IPR036388">
    <property type="entry name" value="WH-like_DNA-bd_sf"/>
</dbReference>
<dbReference type="Gene3D" id="1.10.10.10">
    <property type="entry name" value="Winged helix-like DNA-binding domain superfamily/Winged helix DNA-binding domain"/>
    <property type="match status" value="1"/>
</dbReference>
<dbReference type="Pfam" id="PF12802">
    <property type="entry name" value="MarR_2"/>
    <property type="match status" value="1"/>
</dbReference>
<dbReference type="InterPro" id="IPR036390">
    <property type="entry name" value="WH_DNA-bd_sf"/>
</dbReference>
<dbReference type="SUPFAM" id="SSF46785">
    <property type="entry name" value="Winged helix' DNA-binding domain"/>
    <property type="match status" value="1"/>
</dbReference>
<dbReference type="Gene3D" id="3.30.420.40">
    <property type="match status" value="2"/>
</dbReference>
<feature type="compositionally biased region" description="Gly residues" evidence="2">
    <location>
        <begin position="226"/>
        <end position="240"/>
    </location>
</feature>
<keyword evidence="5" id="KW-1185">Reference proteome</keyword>
<reference evidence="4 5" key="1">
    <citation type="submission" date="2016-10" db="EMBL/GenBank/DDBJ databases">
        <authorList>
            <person name="de Groot N.N."/>
        </authorList>
    </citation>
    <scope>NUCLEOTIDE SEQUENCE [LARGE SCALE GENOMIC DNA]</scope>
    <source>
        <strain evidence="4 5">CGMCC 4.5739</strain>
    </source>
</reference>
<dbReference type="RefSeq" id="WP_425443856.1">
    <property type="nucleotide sequence ID" value="NZ_FOLM01000007.1"/>
</dbReference>
<comment type="similarity">
    <text evidence="1">Belongs to the ROK (NagC/XylR) family.</text>
</comment>
<dbReference type="InterPro" id="IPR043129">
    <property type="entry name" value="ATPase_NBD"/>
</dbReference>
<keyword evidence="4" id="KW-0808">Transferase</keyword>
<evidence type="ECO:0000256" key="1">
    <source>
        <dbReference type="ARBA" id="ARBA00006479"/>
    </source>
</evidence>
<sequence length="447" mass="45098">MAQPAPPSQSEMRRQNLARVLHALADHGPQSRAEAAARIGLTRAAVSTLVEELMRAGLLVEQGPGRSGTVGRPGTVLQLADRGPCGLAAEIGVDHLAACAMDLRGTIRARGRCDINGRSGGPGPVLGRLTTLLEEVAREAADQGLRPERLTVAVPGLVTRGGTTVVRAPNLGWRDTDLAARLPAALGVLAVDNEANLGALAELWTDRPELPGSTLDQAPDVRGAATSGGPGGPGGPGGSGPTAAADPAGTGPAVPHAPGGDSFVHVSAEIGIGAAVVIDGQLLRGAHGFAGELGHVPVRPDGRPCTCGGRGCLETYAGEEAVLRAAGLEPGPGVRIDDLASRCAAGDQRTLRAVRRAGTALGIALSGAVNLLDPGRVVIGGALARLGPWLLPPLDRELARRTAVASGGRPTPVEVRASRLGPDGPLLGAARTSVRALLDMPVRPAAA</sequence>
<dbReference type="EMBL" id="FOLM01000007">
    <property type="protein sequence ID" value="SFC91203.1"/>
    <property type="molecule type" value="Genomic_DNA"/>
</dbReference>
<dbReference type="Proteomes" id="UP000199207">
    <property type="component" value="Unassembled WGS sequence"/>
</dbReference>
<dbReference type="GO" id="GO:0003700">
    <property type="term" value="F:DNA-binding transcription factor activity"/>
    <property type="evidence" value="ECO:0007669"/>
    <property type="project" value="InterPro"/>
</dbReference>
<dbReference type="PANTHER" id="PTHR18964:SF149">
    <property type="entry name" value="BIFUNCTIONAL UDP-N-ACETYLGLUCOSAMINE 2-EPIMERASE_N-ACETYLMANNOSAMINE KINASE"/>
    <property type="match status" value="1"/>
</dbReference>
<dbReference type="InterPro" id="IPR000600">
    <property type="entry name" value="ROK"/>
</dbReference>
<dbReference type="SUPFAM" id="SSF53067">
    <property type="entry name" value="Actin-like ATPase domain"/>
    <property type="match status" value="2"/>
</dbReference>
<proteinExistence type="inferred from homology"/>
<dbReference type="PANTHER" id="PTHR18964">
    <property type="entry name" value="ROK (REPRESSOR, ORF, KINASE) FAMILY"/>
    <property type="match status" value="1"/>
</dbReference>
<dbReference type="AlphaFoldDB" id="A0A1I1N8W0"/>
<accession>A0A1I1N8W0</accession>
<feature type="region of interest" description="Disordered" evidence="2">
    <location>
        <begin position="208"/>
        <end position="260"/>
    </location>
</feature>
<evidence type="ECO:0000256" key="2">
    <source>
        <dbReference type="SAM" id="MobiDB-lite"/>
    </source>
</evidence>
<dbReference type="InterPro" id="IPR000835">
    <property type="entry name" value="HTH_MarR-typ"/>
</dbReference>
<evidence type="ECO:0000313" key="5">
    <source>
        <dbReference type="Proteomes" id="UP000199207"/>
    </source>
</evidence>
<dbReference type="Pfam" id="PF00480">
    <property type="entry name" value="ROK"/>
    <property type="match status" value="2"/>
</dbReference>
<gene>
    <name evidence="4" type="ORF">SAMN05421773_107174</name>
</gene>
<protein>
    <submittedName>
        <fullName evidence="4">Sugar kinase of the NBD/HSP70 family, may contain an N-terminal HTH domain</fullName>
    </submittedName>
</protein>
<dbReference type="GO" id="GO:0016301">
    <property type="term" value="F:kinase activity"/>
    <property type="evidence" value="ECO:0007669"/>
    <property type="project" value="UniProtKB-KW"/>
</dbReference>
<feature type="compositionally biased region" description="Low complexity" evidence="2">
    <location>
        <begin position="241"/>
        <end position="253"/>
    </location>
</feature>
<dbReference type="CDD" id="cd24076">
    <property type="entry name" value="ASKHA_ATPase_ROK_BsXylR-like"/>
    <property type="match status" value="1"/>
</dbReference>
<dbReference type="STRING" id="910347.SAMN05421773_107174"/>
<organism evidence="4 5">
    <name type="scientific">Streptomyces aidingensis</name>
    <dbReference type="NCBI Taxonomy" id="910347"/>
    <lineage>
        <taxon>Bacteria</taxon>
        <taxon>Bacillati</taxon>
        <taxon>Actinomycetota</taxon>
        <taxon>Actinomycetes</taxon>
        <taxon>Kitasatosporales</taxon>
        <taxon>Streptomycetaceae</taxon>
        <taxon>Streptomyces</taxon>
    </lineage>
</organism>
<feature type="domain" description="HTH marR-type" evidence="3">
    <location>
        <begin position="18"/>
        <end position="62"/>
    </location>
</feature>
<evidence type="ECO:0000259" key="3">
    <source>
        <dbReference type="Pfam" id="PF12802"/>
    </source>
</evidence>
<evidence type="ECO:0000313" key="4">
    <source>
        <dbReference type="EMBL" id="SFC91203.1"/>
    </source>
</evidence>
<keyword evidence="4" id="KW-0418">Kinase</keyword>